<sequence>MSKSMIGMNQIYIVVEYNGKWENVDGRFWRWFGAGISKGFVVDRSIKFLELEETIYNKTSIDRSMYAIEITHKPVGDIFGDTTSPTLICNDSDIIDLMFFYNEKRGMTLHVTKIEKCDKGKAICVRGDDDMNSNGGYALGFHDDYFGCQINEEISFVARFIPTELVGNYEHPLQICATSTPINEGITGFNPTPITGSNPTPEETVLGEVANEDCGVDNGGDDVSEGGDDSRKEDDGVPEEDDRRWQQAESEDTRFVPLISSNSGRNDGSDLMVGQHFESKEELNTKLNLVAIEGKFEMKVKKSNKSLKEVVCVEEPNCLWRVRATKMPGSNFFVIRQYNGIHTCSLVNRSINHRQASSRVIGARMKGHFIDCKQPPNPKVLMGFMSQELNVQVSYWKAWKGRQYAQMLIRGTPEHSFAMLPSYCYMLKQVNKGTVTHIEVDSENKFKYFFMALGAAIRGFRNMRKVIGIDGAWIKSKYKGMLMVAATQDSEYHSYPIAWGLCDTENNDSWTWFLQKLKEVIPDSEELCFISDRNQSISYAVSHVYPMAQHGACYYHVMMNIKNRFKRATSLGVFKAAAEAYCLEEFGKHFSDMRQLYPKVAQYLEKDVKFQKWSRAHFKGNRYEVMTTNIVETLNNMMLNAREYPVTAMIDFVLFTMGQWFFTRRRESVLVTTPITPKREEILRRRFDEAGSLTPYQLNENEYTVIGGDCNACVNLTTRSCTCRVFDIDKIPCIHAIAAAGLYRPQHTGAYIYSLCSEYYCSDYWMLAYAETIYPVPPESQWHNIPEEVRAIKVATPNVEMFRGRPRLTPFPSQGECIVKKYKCASCGQKGHNSKKCPNLANPSDVSSNT</sequence>
<evidence type="ECO:0000256" key="3">
    <source>
        <dbReference type="ARBA" id="ARBA00022833"/>
    </source>
</evidence>
<accession>A0AA88DPX8</accession>
<evidence type="ECO:0000259" key="6">
    <source>
        <dbReference type="PROSITE" id="PS50158"/>
    </source>
</evidence>
<dbReference type="PANTHER" id="PTHR31973:SF187">
    <property type="entry name" value="MUTATOR TRANSPOSASE MUDRA PROTEIN"/>
    <property type="match status" value="1"/>
</dbReference>
<keyword evidence="9" id="KW-1185">Reference proteome</keyword>
<dbReference type="PROSITE" id="PS50966">
    <property type="entry name" value="ZF_SWIM"/>
    <property type="match status" value="1"/>
</dbReference>
<protein>
    <submittedName>
        <fullName evidence="8">Uncharacterized protein</fullName>
    </submittedName>
</protein>
<feature type="compositionally biased region" description="Basic and acidic residues" evidence="5">
    <location>
        <begin position="228"/>
        <end position="254"/>
    </location>
</feature>
<dbReference type="InterPro" id="IPR001878">
    <property type="entry name" value="Znf_CCHC"/>
</dbReference>
<dbReference type="InterPro" id="IPR006564">
    <property type="entry name" value="Znf_PMZ"/>
</dbReference>
<evidence type="ECO:0000256" key="1">
    <source>
        <dbReference type="ARBA" id="ARBA00022723"/>
    </source>
</evidence>
<organism evidence="8 9">
    <name type="scientific">Ficus carica</name>
    <name type="common">Common fig</name>
    <dbReference type="NCBI Taxonomy" id="3494"/>
    <lineage>
        <taxon>Eukaryota</taxon>
        <taxon>Viridiplantae</taxon>
        <taxon>Streptophyta</taxon>
        <taxon>Embryophyta</taxon>
        <taxon>Tracheophyta</taxon>
        <taxon>Spermatophyta</taxon>
        <taxon>Magnoliopsida</taxon>
        <taxon>eudicotyledons</taxon>
        <taxon>Gunneridae</taxon>
        <taxon>Pentapetalae</taxon>
        <taxon>rosids</taxon>
        <taxon>fabids</taxon>
        <taxon>Rosales</taxon>
        <taxon>Moraceae</taxon>
        <taxon>Ficeae</taxon>
        <taxon>Ficus</taxon>
    </lineage>
</organism>
<dbReference type="PANTHER" id="PTHR31973">
    <property type="entry name" value="POLYPROTEIN, PUTATIVE-RELATED"/>
    <property type="match status" value="1"/>
</dbReference>
<dbReference type="InterPro" id="IPR007527">
    <property type="entry name" value="Znf_SWIM"/>
</dbReference>
<feature type="compositionally biased region" description="Acidic residues" evidence="5">
    <location>
        <begin position="211"/>
        <end position="227"/>
    </location>
</feature>
<feature type="domain" description="SWIM-type" evidence="7">
    <location>
        <begin position="703"/>
        <end position="744"/>
    </location>
</feature>
<evidence type="ECO:0000256" key="4">
    <source>
        <dbReference type="PROSITE-ProRule" id="PRU00047"/>
    </source>
</evidence>
<feature type="region of interest" description="Disordered" evidence="5">
    <location>
        <begin position="829"/>
        <end position="850"/>
    </location>
</feature>
<dbReference type="GO" id="GO:0003676">
    <property type="term" value="F:nucleic acid binding"/>
    <property type="evidence" value="ECO:0007669"/>
    <property type="project" value="InterPro"/>
</dbReference>
<dbReference type="InterPro" id="IPR018289">
    <property type="entry name" value="MULE_transposase_dom"/>
</dbReference>
<dbReference type="AlphaFoldDB" id="A0AA88DPX8"/>
<dbReference type="EMBL" id="BTGU01000086">
    <property type="protein sequence ID" value="GMN59349.1"/>
    <property type="molecule type" value="Genomic_DNA"/>
</dbReference>
<dbReference type="Pfam" id="PF03108">
    <property type="entry name" value="DBD_Tnp_Mut"/>
    <property type="match status" value="1"/>
</dbReference>
<evidence type="ECO:0000313" key="9">
    <source>
        <dbReference type="Proteomes" id="UP001187192"/>
    </source>
</evidence>
<evidence type="ECO:0000313" key="8">
    <source>
        <dbReference type="EMBL" id="GMN59349.1"/>
    </source>
</evidence>
<keyword evidence="3" id="KW-0862">Zinc</keyword>
<evidence type="ECO:0000259" key="7">
    <source>
        <dbReference type="PROSITE" id="PS50966"/>
    </source>
</evidence>
<feature type="domain" description="CCHC-type" evidence="6">
    <location>
        <begin position="823"/>
        <end position="839"/>
    </location>
</feature>
<keyword evidence="1" id="KW-0479">Metal-binding</keyword>
<gene>
    <name evidence="8" type="ORF">TIFTF001_028457</name>
</gene>
<dbReference type="Pfam" id="PF10551">
    <property type="entry name" value="MULE"/>
    <property type="match status" value="1"/>
</dbReference>
<dbReference type="SUPFAM" id="SSF57756">
    <property type="entry name" value="Retrovirus zinc finger-like domains"/>
    <property type="match status" value="1"/>
</dbReference>
<dbReference type="SMART" id="SM00575">
    <property type="entry name" value="ZnF_PMZ"/>
    <property type="match status" value="1"/>
</dbReference>
<evidence type="ECO:0000256" key="5">
    <source>
        <dbReference type="SAM" id="MobiDB-lite"/>
    </source>
</evidence>
<dbReference type="Pfam" id="PF04434">
    <property type="entry name" value="SWIM"/>
    <property type="match status" value="1"/>
</dbReference>
<feature type="region of interest" description="Disordered" evidence="5">
    <location>
        <begin position="211"/>
        <end position="269"/>
    </location>
</feature>
<dbReference type="Proteomes" id="UP001187192">
    <property type="component" value="Unassembled WGS sequence"/>
</dbReference>
<dbReference type="Gene3D" id="4.10.60.10">
    <property type="entry name" value="Zinc finger, CCHC-type"/>
    <property type="match status" value="1"/>
</dbReference>
<reference evidence="8" key="1">
    <citation type="submission" date="2023-07" db="EMBL/GenBank/DDBJ databases">
        <title>draft genome sequence of fig (Ficus carica).</title>
        <authorList>
            <person name="Takahashi T."/>
            <person name="Nishimura K."/>
        </authorList>
    </citation>
    <scope>NUCLEOTIDE SEQUENCE</scope>
</reference>
<dbReference type="PROSITE" id="PS50158">
    <property type="entry name" value="ZF_CCHC"/>
    <property type="match status" value="1"/>
</dbReference>
<dbReference type="InterPro" id="IPR004332">
    <property type="entry name" value="Transposase_MuDR"/>
</dbReference>
<keyword evidence="2 4" id="KW-0863">Zinc-finger</keyword>
<dbReference type="GO" id="GO:0008270">
    <property type="term" value="F:zinc ion binding"/>
    <property type="evidence" value="ECO:0007669"/>
    <property type="project" value="UniProtKB-KW"/>
</dbReference>
<name>A0AA88DPX8_FICCA</name>
<evidence type="ECO:0000256" key="2">
    <source>
        <dbReference type="ARBA" id="ARBA00022771"/>
    </source>
</evidence>
<proteinExistence type="predicted"/>
<dbReference type="InterPro" id="IPR036875">
    <property type="entry name" value="Znf_CCHC_sf"/>
</dbReference>
<feature type="compositionally biased region" description="Polar residues" evidence="5">
    <location>
        <begin position="841"/>
        <end position="850"/>
    </location>
</feature>
<comment type="caution">
    <text evidence="8">The sequence shown here is derived from an EMBL/GenBank/DDBJ whole genome shotgun (WGS) entry which is preliminary data.</text>
</comment>